<dbReference type="PANTHER" id="PTHR39163">
    <property type="entry name" value="FERREDOXIN"/>
    <property type="match status" value="1"/>
</dbReference>
<dbReference type="PATRIC" id="fig|81857.3.peg.327"/>
<evidence type="ECO:0000256" key="4">
    <source>
        <dbReference type="ARBA" id="ARBA00022723"/>
    </source>
</evidence>
<evidence type="ECO:0000256" key="5">
    <source>
        <dbReference type="ARBA" id="ARBA00022982"/>
    </source>
</evidence>
<sequence length="74" mass="8178">MYTKIDRERCIACGICQLKAPELFDYDSEGVAFGKRDDNKGTAAIPPADRIQFRSAYTSCPTGAILRSKKPFSS</sequence>
<dbReference type="InterPro" id="IPR001080">
    <property type="entry name" value="3Fe4S_ferredoxin"/>
</dbReference>
<keyword evidence="3" id="KW-0004">4Fe-4S</keyword>
<evidence type="ECO:0000256" key="8">
    <source>
        <dbReference type="RuleBase" id="RU368020"/>
    </source>
</evidence>
<dbReference type="AlphaFoldDB" id="A0A0R2FMN3"/>
<evidence type="ECO:0000313" key="13">
    <source>
        <dbReference type="Proteomes" id="UP000051751"/>
    </source>
</evidence>
<dbReference type="Proteomes" id="UP000051645">
    <property type="component" value="Unassembled WGS sequence"/>
</dbReference>
<dbReference type="PANTHER" id="PTHR39163:SF1">
    <property type="entry name" value="FERREDOXIN"/>
    <property type="match status" value="1"/>
</dbReference>
<dbReference type="InterPro" id="IPR052395">
    <property type="entry name" value="ET_Ferredoxin"/>
</dbReference>
<dbReference type="GO" id="GO:0009055">
    <property type="term" value="F:electron transfer activity"/>
    <property type="evidence" value="ECO:0007669"/>
    <property type="project" value="UniProtKB-UniRule"/>
</dbReference>
<evidence type="ECO:0000313" key="10">
    <source>
        <dbReference type="EMBL" id="KRN29438.1"/>
    </source>
</evidence>
<dbReference type="GO" id="GO:0051539">
    <property type="term" value="F:4 iron, 4 sulfur cluster binding"/>
    <property type="evidence" value="ECO:0007669"/>
    <property type="project" value="UniProtKB-KW"/>
</dbReference>
<dbReference type="GO" id="GO:0005506">
    <property type="term" value="F:iron ion binding"/>
    <property type="evidence" value="ECO:0007669"/>
    <property type="project" value="UniProtKB-UniRule"/>
</dbReference>
<keyword evidence="6 8" id="KW-0408">Iron</keyword>
<evidence type="ECO:0000313" key="11">
    <source>
        <dbReference type="EMBL" id="KRN34033.1"/>
    </source>
</evidence>
<keyword evidence="4 8" id="KW-0479">Metal-binding</keyword>
<dbReference type="SUPFAM" id="SSF54862">
    <property type="entry name" value="4Fe-4S ferredoxins"/>
    <property type="match status" value="1"/>
</dbReference>
<keyword evidence="2 8" id="KW-0813">Transport</keyword>
<evidence type="ECO:0000259" key="9">
    <source>
        <dbReference type="PROSITE" id="PS51379"/>
    </source>
</evidence>
<accession>A0A0R2FMN3</accession>
<evidence type="ECO:0000256" key="1">
    <source>
        <dbReference type="ARBA" id="ARBA00001966"/>
    </source>
</evidence>
<protein>
    <recommendedName>
        <fullName evidence="8">Ferredoxin</fullName>
    </recommendedName>
</protein>
<comment type="cofactor">
    <cofactor evidence="1">
        <name>[4Fe-4S] cluster</name>
        <dbReference type="ChEBI" id="CHEBI:49883"/>
    </cofactor>
</comment>
<name>A0A0R2FMN3_9LACO</name>
<feature type="domain" description="4Fe-4S ferredoxin-type" evidence="9">
    <location>
        <begin position="1"/>
        <end position="29"/>
    </location>
</feature>
<dbReference type="EMBL" id="JQAZ01000001">
    <property type="protein sequence ID" value="KRN34033.1"/>
    <property type="molecule type" value="Genomic_DNA"/>
</dbReference>
<evidence type="ECO:0000256" key="2">
    <source>
        <dbReference type="ARBA" id="ARBA00022448"/>
    </source>
</evidence>
<gene>
    <name evidence="10" type="ORF">IV38_GL000322</name>
    <name evidence="11" type="ORF">IV40_GL000346</name>
</gene>
<keyword evidence="7 8" id="KW-0411">Iron-sulfur</keyword>
<dbReference type="STRING" id="81857.IV38_GL000322"/>
<proteinExistence type="predicted"/>
<dbReference type="RefSeq" id="WP_057768636.1">
    <property type="nucleotide sequence ID" value="NZ_JQAT01000001.1"/>
</dbReference>
<keyword evidence="12" id="KW-1185">Reference proteome</keyword>
<comment type="function">
    <text evidence="8">Ferredoxins are iron-sulfur proteins that transfer electrons in a wide variety of metabolic reactions.</text>
</comment>
<dbReference type="EMBL" id="JQAT01000001">
    <property type="protein sequence ID" value="KRN29438.1"/>
    <property type="molecule type" value="Genomic_DNA"/>
</dbReference>
<evidence type="ECO:0000313" key="12">
    <source>
        <dbReference type="Proteomes" id="UP000051645"/>
    </source>
</evidence>
<dbReference type="PROSITE" id="PS51379">
    <property type="entry name" value="4FE4S_FER_2"/>
    <property type="match status" value="1"/>
</dbReference>
<dbReference type="Gene3D" id="3.30.70.20">
    <property type="match status" value="1"/>
</dbReference>
<evidence type="ECO:0000256" key="6">
    <source>
        <dbReference type="ARBA" id="ARBA00023004"/>
    </source>
</evidence>
<organism evidence="10 13">
    <name type="scientific">Lactobacillus selangorensis</name>
    <dbReference type="NCBI Taxonomy" id="81857"/>
    <lineage>
        <taxon>Bacteria</taxon>
        <taxon>Bacillati</taxon>
        <taxon>Bacillota</taxon>
        <taxon>Bacilli</taxon>
        <taxon>Lactobacillales</taxon>
        <taxon>Lactobacillaceae</taxon>
        <taxon>Lactobacillus</taxon>
    </lineage>
</organism>
<dbReference type="OrthoDB" id="9801085at2"/>
<evidence type="ECO:0000256" key="7">
    <source>
        <dbReference type="ARBA" id="ARBA00023014"/>
    </source>
</evidence>
<keyword evidence="5 8" id="KW-0249">Electron transport</keyword>
<evidence type="ECO:0000256" key="3">
    <source>
        <dbReference type="ARBA" id="ARBA00022485"/>
    </source>
</evidence>
<dbReference type="PRINTS" id="PR00352">
    <property type="entry name" value="3FE4SFRDOXIN"/>
</dbReference>
<comment type="caution">
    <text evidence="10">The sequence shown here is derived from an EMBL/GenBank/DDBJ whole genome shotgun (WGS) entry which is preliminary data.</text>
</comment>
<reference evidence="12 13" key="1">
    <citation type="journal article" date="2015" name="Genome Announc.">
        <title>Expanding the biotechnology potential of lactobacilli through comparative genomics of 213 strains and associated genera.</title>
        <authorList>
            <person name="Sun Z."/>
            <person name="Harris H.M."/>
            <person name="McCann A."/>
            <person name="Guo C."/>
            <person name="Argimon S."/>
            <person name="Zhang W."/>
            <person name="Yang X."/>
            <person name="Jeffery I.B."/>
            <person name="Cooney J.C."/>
            <person name="Kagawa T.F."/>
            <person name="Liu W."/>
            <person name="Song Y."/>
            <person name="Salvetti E."/>
            <person name="Wrobel A."/>
            <person name="Rasinkangas P."/>
            <person name="Parkhill J."/>
            <person name="Rea M.C."/>
            <person name="O'Sullivan O."/>
            <person name="Ritari J."/>
            <person name="Douillard F.P."/>
            <person name="Paul Ross R."/>
            <person name="Yang R."/>
            <person name="Briner A.E."/>
            <person name="Felis G.E."/>
            <person name="de Vos W.M."/>
            <person name="Barrangou R."/>
            <person name="Klaenhammer T.R."/>
            <person name="Caufield P.W."/>
            <person name="Cui Y."/>
            <person name="Zhang H."/>
            <person name="O'Toole P.W."/>
        </authorList>
    </citation>
    <scope>NUCLEOTIDE SEQUENCE [LARGE SCALE GENOMIC DNA]</scope>
    <source>
        <strain evidence="10 13">ATCC BAA-66</strain>
        <strain evidence="11 12">DSM 13344</strain>
    </source>
</reference>
<dbReference type="InterPro" id="IPR017896">
    <property type="entry name" value="4Fe4S_Fe-S-bd"/>
</dbReference>
<dbReference type="Pfam" id="PF13459">
    <property type="entry name" value="Fer4_15"/>
    <property type="match status" value="1"/>
</dbReference>
<dbReference type="Proteomes" id="UP000051751">
    <property type="component" value="Unassembled WGS sequence"/>
</dbReference>